<keyword evidence="3" id="KW-1185">Reference proteome</keyword>
<proteinExistence type="predicted"/>
<feature type="region of interest" description="Disordered" evidence="1">
    <location>
        <begin position="115"/>
        <end position="438"/>
    </location>
</feature>
<evidence type="ECO:0000256" key="1">
    <source>
        <dbReference type="SAM" id="MobiDB-lite"/>
    </source>
</evidence>
<feature type="compositionally biased region" description="Low complexity" evidence="1">
    <location>
        <begin position="765"/>
        <end position="787"/>
    </location>
</feature>
<feature type="compositionally biased region" description="Acidic residues" evidence="1">
    <location>
        <begin position="359"/>
        <end position="375"/>
    </location>
</feature>
<feature type="compositionally biased region" description="Polar residues" evidence="1">
    <location>
        <begin position="254"/>
        <end position="265"/>
    </location>
</feature>
<feature type="compositionally biased region" description="Low complexity" evidence="1">
    <location>
        <begin position="273"/>
        <end position="294"/>
    </location>
</feature>
<dbReference type="OrthoDB" id="5592879at2759"/>
<feature type="compositionally biased region" description="Basic residues" evidence="1">
    <location>
        <begin position="155"/>
        <end position="165"/>
    </location>
</feature>
<feature type="compositionally biased region" description="Low complexity" evidence="1">
    <location>
        <begin position="490"/>
        <end position="519"/>
    </location>
</feature>
<organism evidence="2 3">
    <name type="scientific">Wolfiporia cocos (strain MD-104)</name>
    <name type="common">Brown rot fungus</name>
    <dbReference type="NCBI Taxonomy" id="742152"/>
    <lineage>
        <taxon>Eukaryota</taxon>
        <taxon>Fungi</taxon>
        <taxon>Dikarya</taxon>
        <taxon>Basidiomycota</taxon>
        <taxon>Agaricomycotina</taxon>
        <taxon>Agaricomycetes</taxon>
        <taxon>Polyporales</taxon>
        <taxon>Phaeolaceae</taxon>
        <taxon>Wolfiporia</taxon>
    </lineage>
</organism>
<dbReference type="STRING" id="742152.A0A2H3J0M2"/>
<feature type="region of interest" description="Disordered" evidence="1">
    <location>
        <begin position="480"/>
        <end position="683"/>
    </location>
</feature>
<feature type="compositionally biased region" description="Polar residues" evidence="1">
    <location>
        <begin position="388"/>
        <end position="406"/>
    </location>
</feature>
<feature type="region of interest" description="Disordered" evidence="1">
    <location>
        <begin position="1"/>
        <end position="38"/>
    </location>
</feature>
<feature type="compositionally biased region" description="Low complexity" evidence="1">
    <location>
        <begin position="121"/>
        <end position="135"/>
    </location>
</feature>
<dbReference type="EMBL" id="KB467831">
    <property type="protein sequence ID" value="PCH33333.1"/>
    <property type="molecule type" value="Genomic_DNA"/>
</dbReference>
<protein>
    <submittedName>
        <fullName evidence="2">Uncharacterized protein</fullName>
    </submittedName>
</protein>
<feature type="region of interest" description="Disordered" evidence="1">
    <location>
        <begin position="700"/>
        <end position="864"/>
    </location>
</feature>
<name>A0A2H3J0M2_WOLCO</name>
<evidence type="ECO:0000313" key="3">
    <source>
        <dbReference type="Proteomes" id="UP000218811"/>
    </source>
</evidence>
<accession>A0A2H3J0M2</accession>
<gene>
    <name evidence="2" type="ORF">WOLCODRAFT_64132</name>
</gene>
<sequence>MASKISPNRRRSIAVLNQGPSRKNGRRRAHSIAPGEKLSEAARARRLLAPRKSILKGSVNVPFVSAESSSIGDENATQSMDFSEVHSRQSIAPRKSLAARRVSFASHAHVRLFDTAKQRSDSSFSQDSPGSQDSPQNRDENDENDENVHAQAAYARRRSPGRRRSSTAFSELGERSMDMDSDDTAPDPQDFLNQGQVQAVYQLGGTVQDDFSDEDDEGDSSMEITEAIRLNIERKRSLSLGGSSLPDRRRSLTGPMTLTQSQSENQPPPQLTRPPLTDQAAQPDAADQSQDMDATTSSNQSGSYIEEGSSADDSTRLMEFTVPMGRSLRPPEPPSEQWLQLRALTHAGSEPYEPPTNEDSYEEGVEMSVEEEGEPMELTHAVTRLMNARSSLGMTQGANLGTQQESSFDDDGGEIQQMQYPEDSFTSTDDSFADDVDAGDRTVNLTSLIRMSMGTQDSSMDAGSVDGNMDEERVVKVPIGATGPSQSQSTVFTAPPAVTSTPSIPSTSTSTTKSTEPPVFSAQAPPTQDNIFTVPPPKTPTAIPRSPAKSSTNLTIPKPLNFSLGRSASVPTAGPSSTPQAPKSPARTPVFRGTAAFAPPTARKSPIKRPAPPEAESAHQPSPTKRLAIGRLEAASPAPAQNQDGRRASTVRRPSGYFAQRRSLGSSAGATTGATSNQGSTAVISPIKVGGRVSVDGRARASAGVTPSGQSLTARLLGTGGADGAPLYPDVAQIIRDDPPTPSRVSSPLTAPSPRRALETIPEEVAVQAVARASSSASPQNSPPLASTSTGVRASARESSSPAVAASASISPIQAPPASSSPSPDVVSPAPSPPRHDFATTGITLARPSQPTGSDNAGPSTAQWREEVQDENAYEDDEGVSLCVCTNGWDTHVVLSAADIHRAVLRDDRYPLHGRTHNAEAAAVRAAAAATTPTRAATLVCWVERRAGR</sequence>
<dbReference type="AlphaFoldDB" id="A0A2H3J0M2"/>
<feature type="compositionally biased region" description="Polar residues" evidence="1">
    <location>
        <begin position="564"/>
        <end position="581"/>
    </location>
</feature>
<evidence type="ECO:0000313" key="2">
    <source>
        <dbReference type="EMBL" id="PCH33333.1"/>
    </source>
</evidence>
<feature type="compositionally biased region" description="Low complexity" evidence="1">
    <location>
        <begin position="797"/>
        <end position="829"/>
    </location>
</feature>
<feature type="compositionally biased region" description="Acidic residues" evidence="1">
    <location>
        <begin position="210"/>
        <end position="220"/>
    </location>
</feature>
<dbReference type="OMA" id="CWVERRA"/>
<dbReference type="Proteomes" id="UP000218811">
    <property type="component" value="Unassembled WGS sequence"/>
</dbReference>
<feature type="compositionally biased region" description="Polar residues" evidence="1">
    <location>
        <begin position="841"/>
        <end position="863"/>
    </location>
</feature>
<reference evidence="2 3" key="1">
    <citation type="journal article" date="2012" name="Science">
        <title>The Paleozoic origin of enzymatic lignin decomposition reconstructed from 31 fungal genomes.</title>
        <authorList>
            <person name="Floudas D."/>
            <person name="Binder M."/>
            <person name="Riley R."/>
            <person name="Barry K."/>
            <person name="Blanchette R.A."/>
            <person name="Henrissat B."/>
            <person name="Martinez A.T."/>
            <person name="Otillar R."/>
            <person name="Spatafora J.W."/>
            <person name="Yadav J.S."/>
            <person name="Aerts A."/>
            <person name="Benoit I."/>
            <person name="Boyd A."/>
            <person name="Carlson A."/>
            <person name="Copeland A."/>
            <person name="Coutinho P.M."/>
            <person name="de Vries R.P."/>
            <person name="Ferreira P."/>
            <person name="Findley K."/>
            <person name="Foster B."/>
            <person name="Gaskell J."/>
            <person name="Glotzer D."/>
            <person name="Gorecki P."/>
            <person name="Heitman J."/>
            <person name="Hesse C."/>
            <person name="Hori C."/>
            <person name="Igarashi K."/>
            <person name="Jurgens J.A."/>
            <person name="Kallen N."/>
            <person name="Kersten P."/>
            <person name="Kohler A."/>
            <person name="Kuees U."/>
            <person name="Kumar T.K.A."/>
            <person name="Kuo A."/>
            <person name="LaButti K."/>
            <person name="Larrondo L.F."/>
            <person name="Lindquist E."/>
            <person name="Ling A."/>
            <person name="Lombard V."/>
            <person name="Lucas S."/>
            <person name="Lundell T."/>
            <person name="Martin R."/>
            <person name="McLaughlin D.J."/>
            <person name="Morgenstern I."/>
            <person name="Morin E."/>
            <person name="Murat C."/>
            <person name="Nagy L.G."/>
            <person name="Nolan M."/>
            <person name="Ohm R.A."/>
            <person name="Patyshakuliyeva A."/>
            <person name="Rokas A."/>
            <person name="Ruiz-Duenas F.J."/>
            <person name="Sabat G."/>
            <person name="Salamov A."/>
            <person name="Samejima M."/>
            <person name="Schmutz J."/>
            <person name="Slot J.C."/>
            <person name="St John F."/>
            <person name="Stenlid J."/>
            <person name="Sun H."/>
            <person name="Sun S."/>
            <person name="Syed K."/>
            <person name="Tsang A."/>
            <person name="Wiebenga A."/>
            <person name="Young D."/>
            <person name="Pisabarro A."/>
            <person name="Eastwood D.C."/>
            <person name="Martin F."/>
            <person name="Cullen D."/>
            <person name="Grigoriev I.V."/>
            <person name="Hibbett D.S."/>
        </authorList>
    </citation>
    <scope>NUCLEOTIDE SEQUENCE [LARGE SCALE GENOMIC DNA]</scope>
    <source>
        <strain evidence="2 3">MD-104</strain>
    </source>
</reference>
<feature type="compositionally biased region" description="Low complexity" evidence="1">
    <location>
        <begin position="665"/>
        <end position="682"/>
    </location>
</feature>